<sequence length="331" mass="36638">MEAALHALELPDPEADNLSEAEFLKRVDHAWSVCERFDLQTEIWRGRILRRIRDRGQSHGQSRGGTFLQWLRERDISKSHAYGLIQLADSADDLIVEGSLDPACVNNFSKHAFLATAKATPPVQQLINTAANEGERITRHQVKRLDDEFTAASSELLPDEVRQRTQAQVLPAKAVAPLVKELARLPKESQEQLRQELAAAPELDAVKAATQTARSMARVLDAALALNTLRDRSLNLDQAMGEAQRLEALGILAEILRHAQQVEQAASQLNHSWRRMGDLHERLQLDSGGNAPHLRRLLETLESLSGSPMQVSLGTVGGQERLHVEITISGG</sequence>
<proteinExistence type="predicted"/>
<accession>A0A6B1F7Y3</accession>
<dbReference type="EMBL" id="VYDO01000088">
    <property type="protein sequence ID" value="MYG37865.1"/>
    <property type="molecule type" value="Genomic_DNA"/>
</dbReference>
<gene>
    <name evidence="1" type="ORF">F4162_02400</name>
</gene>
<organism evidence="1">
    <name type="scientific">Synechococcus sp. SB0676_bin_10</name>
    <dbReference type="NCBI Taxonomy" id="2604869"/>
    <lineage>
        <taxon>Bacteria</taxon>
        <taxon>Bacillati</taxon>
        <taxon>Cyanobacteriota</taxon>
        <taxon>Cyanophyceae</taxon>
        <taxon>Synechococcales</taxon>
        <taxon>Synechococcaceae</taxon>
        <taxon>Synechococcus</taxon>
    </lineage>
</organism>
<dbReference type="AlphaFoldDB" id="A0A6B1F7Y3"/>
<name>A0A6B1F7Y3_9SYNE</name>
<evidence type="ECO:0000313" key="1">
    <source>
        <dbReference type="EMBL" id="MYG37865.1"/>
    </source>
</evidence>
<reference evidence="1" key="1">
    <citation type="submission" date="2019-09" db="EMBL/GenBank/DDBJ databases">
        <title>Characterisation of the sponge microbiome using genome-centric metagenomics.</title>
        <authorList>
            <person name="Engelberts J.P."/>
            <person name="Robbins S.J."/>
            <person name="De Goeij J.M."/>
            <person name="Aranda M."/>
            <person name="Bell S.C."/>
            <person name="Webster N.S."/>
        </authorList>
    </citation>
    <scope>NUCLEOTIDE SEQUENCE</scope>
    <source>
        <strain evidence="1">SB0676_bin_10</strain>
    </source>
</reference>
<comment type="caution">
    <text evidence="1">The sequence shown here is derived from an EMBL/GenBank/DDBJ whole genome shotgun (WGS) entry which is preliminary data.</text>
</comment>
<protein>
    <recommendedName>
        <fullName evidence="2">DUF3102 domain-containing protein</fullName>
    </recommendedName>
</protein>
<evidence type="ECO:0008006" key="2">
    <source>
        <dbReference type="Google" id="ProtNLM"/>
    </source>
</evidence>